<organism evidence="2 3">
    <name type="scientific">Halobium salinum</name>
    <dbReference type="NCBI Taxonomy" id="1364940"/>
    <lineage>
        <taxon>Archaea</taxon>
        <taxon>Methanobacteriati</taxon>
        <taxon>Methanobacteriota</taxon>
        <taxon>Stenosarchaea group</taxon>
        <taxon>Halobacteria</taxon>
        <taxon>Halobacteriales</taxon>
        <taxon>Haloferacaceae</taxon>
        <taxon>Halobium</taxon>
    </lineage>
</organism>
<dbReference type="AlphaFoldDB" id="A0ABD5PAV7"/>
<comment type="caution">
    <text evidence="2">The sequence shown here is derived from an EMBL/GenBank/DDBJ whole genome shotgun (WGS) entry which is preliminary data.</text>
</comment>
<reference evidence="2 3" key="1">
    <citation type="journal article" date="2019" name="Int. J. Syst. Evol. Microbiol.">
        <title>The Global Catalogue of Microorganisms (GCM) 10K type strain sequencing project: providing services to taxonomists for standard genome sequencing and annotation.</title>
        <authorList>
            <consortium name="The Broad Institute Genomics Platform"/>
            <consortium name="The Broad Institute Genome Sequencing Center for Infectious Disease"/>
            <person name="Wu L."/>
            <person name="Ma J."/>
        </authorList>
    </citation>
    <scope>NUCLEOTIDE SEQUENCE [LARGE SCALE GENOMIC DNA]</scope>
    <source>
        <strain evidence="2 3">CGMCC 1.12553</strain>
    </source>
</reference>
<evidence type="ECO:0000313" key="3">
    <source>
        <dbReference type="Proteomes" id="UP001595921"/>
    </source>
</evidence>
<feature type="transmembrane region" description="Helical" evidence="1">
    <location>
        <begin position="78"/>
        <end position="99"/>
    </location>
</feature>
<gene>
    <name evidence="2" type="ORF">ACFO0N_08585</name>
</gene>
<feature type="transmembrane region" description="Helical" evidence="1">
    <location>
        <begin position="49"/>
        <end position="72"/>
    </location>
</feature>
<keyword evidence="3" id="KW-1185">Reference proteome</keyword>
<dbReference type="InterPro" id="IPR055943">
    <property type="entry name" value="DUF7521"/>
</dbReference>
<evidence type="ECO:0000313" key="2">
    <source>
        <dbReference type="EMBL" id="MFC4358001.1"/>
    </source>
</evidence>
<evidence type="ECO:0000256" key="1">
    <source>
        <dbReference type="SAM" id="Phobius"/>
    </source>
</evidence>
<name>A0ABD5PAV7_9EURY</name>
<dbReference type="RefSeq" id="WP_267624418.1">
    <property type="nucleotide sequence ID" value="NZ_JAODIW010000008.1"/>
</dbReference>
<keyword evidence="1" id="KW-0812">Transmembrane</keyword>
<dbReference type="EMBL" id="JBHSDS010000006">
    <property type="protein sequence ID" value="MFC4358001.1"/>
    <property type="molecule type" value="Genomic_DNA"/>
</dbReference>
<accession>A0ABD5PAV7</accession>
<keyword evidence="1" id="KW-1133">Transmembrane helix</keyword>
<sequence>MVGLTLQFEGLSALELAVGASEVLSVLLGLTIAYIAYRGYRQNGARPMLFVSLGFVLVLGVPALVGGTYLLVPGVPEVAAGVVTQVSEVAGLVSILYGLRTD</sequence>
<feature type="transmembrane region" description="Helical" evidence="1">
    <location>
        <begin position="16"/>
        <end position="37"/>
    </location>
</feature>
<dbReference type="Proteomes" id="UP001595921">
    <property type="component" value="Unassembled WGS sequence"/>
</dbReference>
<dbReference type="Pfam" id="PF24365">
    <property type="entry name" value="DUF7521"/>
    <property type="match status" value="1"/>
</dbReference>
<protein>
    <submittedName>
        <fullName evidence="2">Uncharacterized protein</fullName>
    </submittedName>
</protein>
<keyword evidence="1" id="KW-0472">Membrane</keyword>
<proteinExistence type="predicted"/>